<evidence type="ECO:0000256" key="2">
    <source>
        <dbReference type="ARBA" id="ARBA00023004"/>
    </source>
</evidence>
<evidence type="ECO:0000313" key="5">
    <source>
        <dbReference type="EMBL" id="ORY86593.1"/>
    </source>
</evidence>
<dbReference type="InterPro" id="IPR007197">
    <property type="entry name" value="rSAM"/>
</dbReference>
<keyword evidence="6" id="KW-1185">Reference proteome</keyword>
<dbReference type="Proteomes" id="UP000193920">
    <property type="component" value="Unassembled WGS sequence"/>
</dbReference>
<dbReference type="AlphaFoldDB" id="A0A1Y2FRI7"/>
<dbReference type="GO" id="GO:0046872">
    <property type="term" value="F:metal ion binding"/>
    <property type="evidence" value="ECO:0007669"/>
    <property type="project" value="UniProtKB-KW"/>
</dbReference>
<sequence length="302" mass="35241">MNIDIEEINVKSVYTKTAIPTTEYVANPYVGCPHGCQYCYASFMKRFSKHKEDWGSFVDVKFWDKEPPKECKSLMISSVTDPYNPLEKKYKRTQAILQQLLDTHHEDTSLLIITKSDLVLRDLPLIKQFKKPRVAFSINTLDESFKDEMDHAVPIEKRIQAMKTLHNNGIRTICFISPIFPEITDVIAIINKVHPYANYIWLENLQLRGDYKLRILDYIKYSHPKLLPLYEKLYKGTIVKAKAYRREYWSKCWTEIKAFCEKNKIPTDSSGDSSKTRENDLKTTCVYNLLHDGSPAKEINIK</sequence>
<dbReference type="SFLD" id="SFLDG01084">
    <property type="entry name" value="Uncharacterised_Radical_SAM_Su"/>
    <property type="match status" value="1"/>
</dbReference>
<evidence type="ECO:0000313" key="6">
    <source>
        <dbReference type="Proteomes" id="UP000193920"/>
    </source>
</evidence>
<feature type="domain" description="Radical SAM core" evidence="4">
    <location>
        <begin position="27"/>
        <end position="185"/>
    </location>
</feature>
<dbReference type="PANTHER" id="PTHR43432">
    <property type="entry name" value="SLR0285 PROTEIN"/>
    <property type="match status" value="1"/>
</dbReference>
<dbReference type="PANTHER" id="PTHR43432:SF6">
    <property type="entry name" value="RADICAL SAM CORE DOMAIN-CONTAINING PROTEIN"/>
    <property type="match status" value="1"/>
</dbReference>
<dbReference type="EMBL" id="MCOG01000002">
    <property type="protein sequence ID" value="ORY86593.1"/>
    <property type="molecule type" value="Genomic_DNA"/>
</dbReference>
<dbReference type="CDD" id="cd01335">
    <property type="entry name" value="Radical_SAM"/>
    <property type="match status" value="1"/>
</dbReference>
<dbReference type="InterPro" id="IPR040086">
    <property type="entry name" value="MJ0683-like"/>
</dbReference>
<dbReference type="Pfam" id="PF04055">
    <property type="entry name" value="Radical_SAM"/>
    <property type="match status" value="1"/>
</dbReference>
<protein>
    <recommendedName>
        <fullName evidence="4">Radical SAM core domain-containing protein</fullName>
    </recommendedName>
</protein>
<reference evidence="5 6" key="1">
    <citation type="submission" date="2016-08" db="EMBL/GenBank/DDBJ databases">
        <title>A Parts List for Fungal Cellulosomes Revealed by Comparative Genomics.</title>
        <authorList>
            <consortium name="DOE Joint Genome Institute"/>
            <person name="Haitjema C.H."/>
            <person name="Gilmore S.P."/>
            <person name="Henske J.K."/>
            <person name="Solomon K.V."/>
            <person name="De Groot R."/>
            <person name="Kuo A."/>
            <person name="Mondo S.J."/>
            <person name="Salamov A.A."/>
            <person name="Labutti K."/>
            <person name="Zhao Z."/>
            <person name="Chiniquy J."/>
            <person name="Barry K."/>
            <person name="Brewer H.M."/>
            <person name="Purvine S.O."/>
            <person name="Wright A.T."/>
            <person name="Boxma B."/>
            <person name="Van Alen T."/>
            <person name="Hackstein J.H."/>
            <person name="Baker S.E."/>
            <person name="Grigoriev I.V."/>
            <person name="O'Malley M.A."/>
        </authorList>
    </citation>
    <scope>NUCLEOTIDE SEQUENCE [LARGE SCALE GENOMIC DNA]</scope>
    <source>
        <strain evidence="5 6">G1</strain>
    </source>
</reference>
<dbReference type="Gene3D" id="3.80.30.30">
    <property type="match status" value="1"/>
</dbReference>
<dbReference type="GO" id="GO:0003824">
    <property type="term" value="F:catalytic activity"/>
    <property type="evidence" value="ECO:0007669"/>
    <property type="project" value="InterPro"/>
</dbReference>
<name>A0A1Y2FRI7_9FUNG</name>
<keyword evidence="3" id="KW-0411">Iron-sulfur</keyword>
<comment type="caution">
    <text evidence="5">The sequence shown here is derived from an EMBL/GenBank/DDBJ whole genome shotgun (WGS) entry which is preliminary data.</text>
</comment>
<evidence type="ECO:0000256" key="3">
    <source>
        <dbReference type="ARBA" id="ARBA00023014"/>
    </source>
</evidence>
<dbReference type="GO" id="GO:0051536">
    <property type="term" value="F:iron-sulfur cluster binding"/>
    <property type="evidence" value="ECO:0007669"/>
    <property type="project" value="UniProtKB-KW"/>
</dbReference>
<keyword evidence="1" id="KW-0479">Metal-binding</keyword>
<dbReference type="SUPFAM" id="SSF102114">
    <property type="entry name" value="Radical SAM enzymes"/>
    <property type="match status" value="1"/>
</dbReference>
<gene>
    <name evidence="5" type="ORF">LY90DRAFT_100484</name>
</gene>
<dbReference type="OrthoDB" id="2127456at2759"/>
<dbReference type="SFLD" id="SFLDS00029">
    <property type="entry name" value="Radical_SAM"/>
    <property type="match status" value="1"/>
</dbReference>
<keyword evidence="2" id="KW-0408">Iron</keyword>
<accession>A0A1Y2FRI7</accession>
<proteinExistence type="predicted"/>
<organism evidence="5 6">
    <name type="scientific">Neocallimastix californiae</name>
    <dbReference type="NCBI Taxonomy" id="1754190"/>
    <lineage>
        <taxon>Eukaryota</taxon>
        <taxon>Fungi</taxon>
        <taxon>Fungi incertae sedis</taxon>
        <taxon>Chytridiomycota</taxon>
        <taxon>Chytridiomycota incertae sedis</taxon>
        <taxon>Neocallimastigomycetes</taxon>
        <taxon>Neocallimastigales</taxon>
        <taxon>Neocallimastigaceae</taxon>
        <taxon>Neocallimastix</taxon>
    </lineage>
</organism>
<evidence type="ECO:0000259" key="4">
    <source>
        <dbReference type="Pfam" id="PF04055"/>
    </source>
</evidence>
<evidence type="ECO:0000256" key="1">
    <source>
        <dbReference type="ARBA" id="ARBA00022723"/>
    </source>
</evidence>
<dbReference type="InterPro" id="IPR058240">
    <property type="entry name" value="rSAM_sf"/>
</dbReference>